<dbReference type="Proteomes" id="UP000019591">
    <property type="component" value="Chromosome"/>
</dbReference>
<accession>W8U953</accession>
<name>W8U953_PEPAC</name>
<dbReference type="STRING" id="1286171.EAL2_c21050"/>
<sequence length="40" mass="4262">MKNPAGSSHKEPPAGFFIAFNKKARGAAFISASIPELFLL</sequence>
<proteinExistence type="predicted"/>
<gene>
    <name evidence="1" type="ORF">EAL2_c21050</name>
</gene>
<dbReference type="EMBL" id="CP007452">
    <property type="protein sequence ID" value="AHM57386.1"/>
    <property type="molecule type" value="Genomic_DNA"/>
</dbReference>
<organism evidence="1 2">
    <name type="scientific">Peptoclostridium acidaminophilum DSM 3953</name>
    <dbReference type="NCBI Taxonomy" id="1286171"/>
    <lineage>
        <taxon>Bacteria</taxon>
        <taxon>Bacillati</taxon>
        <taxon>Bacillota</taxon>
        <taxon>Clostridia</taxon>
        <taxon>Peptostreptococcales</taxon>
        <taxon>Peptoclostridiaceae</taxon>
        <taxon>Peptoclostridium</taxon>
    </lineage>
</organism>
<keyword evidence="2" id="KW-1185">Reference proteome</keyword>
<reference evidence="1 2" key="1">
    <citation type="journal article" date="2014" name="Genome Announc.">
        <title>Complete Genome Sequence of Amino Acid-Utilizing Eubacterium acidaminophilum al-2 (DSM 3953).</title>
        <authorList>
            <person name="Poehlein A."/>
            <person name="Andreesen J.R."/>
            <person name="Daniel R."/>
        </authorList>
    </citation>
    <scope>NUCLEOTIDE SEQUENCE [LARGE SCALE GENOMIC DNA]</scope>
    <source>
        <strain evidence="1 2">DSM 3953</strain>
    </source>
</reference>
<evidence type="ECO:0000313" key="2">
    <source>
        <dbReference type="Proteomes" id="UP000019591"/>
    </source>
</evidence>
<dbReference type="HOGENOM" id="CLU_3289788_0_0_9"/>
<protein>
    <submittedName>
        <fullName evidence="1">Uncharacterized protein</fullName>
    </submittedName>
</protein>
<dbReference type="AlphaFoldDB" id="W8U953"/>
<evidence type="ECO:0000313" key="1">
    <source>
        <dbReference type="EMBL" id="AHM57386.1"/>
    </source>
</evidence>
<dbReference type="KEGG" id="eac:EAL2_c21050"/>
<dbReference type="PATRIC" id="fig|1286171.3.peg.2053"/>